<name>A0A1G2S6Z7_9BACT</name>
<evidence type="ECO:0008006" key="3">
    <source>
        <dbReference type="Google" id="ProtNLM"/>
    </source>
</evidence>
<comment type="caution">
    <text evidence="1">The sequence shown here is derived from an EMBL/GenBank/DDBJ whole genome shotgun (WGS) entry which is preliminary data.</text>
</comment>
<reference evidence="1 2" key="1">
    <citation type="journal article" date="2016" name="Nat. Commun.">
        <title>Thousands of microbial genomes shed light on interconnected biogeochemical processes in an aquifer system.</title>
        <authorList>
            <person name="Anantharaman K."/>
            <person name="Brown C.T."/>
            <person name="Hug L.A."/>
            <person name="Sharon I."/>
            <person name="Castelle C.J."/>
            <person name="Probst A.J."/>
            <person name="Thomas B.C."/>
            <person name="Singh A."/>
            <person name="Wilkins M.J."/>
            <person name="Karaoz U."/>
            <person name="Brodie E.L."/>
            <person name="Williams K.H."/>
            <person name="Hubbard S.S."/>
            <person name="Banfield J.F."/>
        </authorList>
    </citation>
    <scope>NUCLEOTIDE SEQUENCE [LARGE SCALE GENOMIC DNA]</scope>
</reference>
<protein>
    <recommendedName>
        <fullName evidence="3">EfeO-type cupredoxin-like domain-containing protein</fullName>
    </recommendedName>
</protein>
<evidence type="ECO:0000313" key="1">
    <source>
        <dbReference type="EMBL" id="OHA80041.1"/>
    </source>
</evidence>
<accession>A0A1G2S6Z7</accession>
<gene>
    <name evidence="1" type="ORF">A2675_00310</name>
</gene>
<sequence>MGDTVVFKYTNPNDEVILSFSPQPPNNIKLDKDTTQKSYTFTTAGTYTYSKTDGGATQATILVQ</sequence>
<dbReference type="InterPro" id="IPR008972">
    <property type="entry name" value="Cupredoxin"/>
</dbReference>
<dbReference type="SUPFAM" id="SSF49503">
    <property type="entry name" value="Cupredoxins"/>
    <property type="match status" value="1"/>
</dbReference>
<dbReference type="EMBL" id="MHUS01000037">
    <property type="protein sequence ID" value="OHA80041.1"/>
    <property type="molecule type" value="Genomic_DNA"/>
</dbReference>
<evidence type="ECO:0000313" key="2">
    <source>
        <dbReference type="Proteomes" id="UP000176997"/>
    </source>
</evidence>
<dbReference type="Proteomes" id="UP000176997">
    <property type="component" value="Unassembled WGS sequence"/>
</dbReference>
<dbReference type="AlphaFoldDB" id="A0A1G2S6Z7"/>
<proteinExistence type="predicted"/>
<organism evidence="1 2">
    <name type="scientific">Candidatus Yonathbacteria bacterium RIFCSPHIGHO2_01_FULL_51_10</name>
    <dbReference type="NCBI Taxonomy" id="1802723"/>
    <lineage>
        <taxon>Bacteria</taxon>
        <taxon>Candidatus Yonathiibacteriota</taxon>
    </lineage>
</organism>